<accession>A0ABS6YNZ4</accession>
<proteinExistence type="predicted"/>
<keyword evidence="3" id="KW-1185">Reference proteome</keyword>
<comment type="caution">
    <text evidence="2">The sequence shown here is derived from an EMBL/GenBank/DDBJ whole genome shotgun (WGS) entry which is preliminary data.</text>
</comment>
<evidence type="ECO:0000313" key="3">
    <source>
        <dbReference type="Proteomes" id="UP001197114"/>
    </source>
</evidence>
<dbReference type="Gene3D" id="3.40.50.150">
    <property type="entry name" value="Vaccinia Virus protein VP39"/>
    <property type="match status" value="1"/>
</dbReference>
<keyword evidence="2" id="KW-0808">Transferase</keyword>
<dbReference type="EMBL" id="WMBF01000163">
    <property type="protein sequence ID" value="MBW5423154.1"/>
    <property type="molecule type" value="Genomic_DNA"/>
</dbReference>
<dbReference type="InterPro" id="IPR041698">
    <property type="entry name" value="Methyltransf_25"/>
</dbReference>
<dbReference type="Pfam" id="PF13649">
    <property type="entry name" value="Methyltransf_25"/>
    <property type="match status" value="1"/>
</dbReference>
<dbReference type="SUPFAM" id="SSF53335">
    <property type="entry name" value="S-adenosyl-L-methionine-dependent methyltransferases"/>
    <property type="match status" value="1"/>
</dbReference>
<dbReference type="GO" id="GO:0032259">
    <property type="term" value="P:methylation"/>
    <property type="evidence" value="ECO:0007669"/>
    <property type="project" value="UniProtKB-KW"/>
</dbReference>
<protein>
    <submittedName>
        <fullName evidence="2">Methyltransferase domain-containing protein</fullName>
    </submittedName>
</protein>
<dbReference type="GO" id="GO:0008168">
    <property type="term" value="F:methyltransferase activity"/>
    <property type="evidence" value="ECO:0007669"/>
    <property type="project" value="UniProtKB-KW"/>
</dbReference>
<dbReference type="InterPro" id="IPR029063">
    <property type="entry name" value="SAM-dependent_MTases_sf"/>
</dbReference>
<keyword evidence="2" id="KW-0489">Methyltransferase</keyword>
<sequence>MTPRDLTPPSSSRVFFEPADTEIGVWVAQDLIDEGCAVLDLGSGSGAAAAAMARAGAARVHGVDSGEHTVAWARRHYAAYDGDRPVTFALGDFTALSPAELLATAPVPLRHPLVVTSNPPYVPLSPRDDALRRSVGGGTDGLKLIPAVIRHGRALGDGLGITIGSYSSPRKAVDLLESAGFTVHAITLCPLPLGEFTRDHPDQMLLLEKRDEAVLWRSGPYPPAYFIVGLACRKSAEDRLTGDGLMELLRTAARSRTTRLETLDEAALPHWPGLVRVVDLPQPAVRRHW</sequence>
<feature type="domain" description="Methyltransferase" evidence="1">
    <location>
        <begin position="38"/>
        <end position="98"/>
    </location>
</feature>
<dbReference type="Proteomes" id="UP001197114">
    <property type="component" value="Unassembled WGS sequence"/>
</dbReference>
<gene>
    <name evidence="2" type="ORF">GKQ77_16535</name>
</gene>
<reference evidence="2 3" key="1">
    <citation type="submission" date="2019-11" db="EMBL/GenBank/DDBJ databases">
        <authorList>
            <person name="Ay H."/>
        </authorList>
    </citation>
    <scope>NUCLEOTIDE SEQUENCE [LARGE SCALE GENOMIC DNA]</scope>
    <source>
        <strain evidence="2 3">BG9H</strain>
    </source>
</reference>
<organism evidence="2 3">
    <name type="scientific">Streptomyces anatolicus</name>
    <dbReference type="NCBI Taxonomy" id="2675858"/>
    <lineage>
        <taxon>Bacteria</taxon>
        <taxon>Bacillati</taxon>
        <taxon>Actinomycetota</taxon>
        <taxon>Actinomycetes</taxon>
        <taxon>Kitasatosporales</taxon>
        <taxon>Streptomycetaceae</taxon>
        <taxon>Streptomyces</taxon>
    </lineage>
</organism>
<evidence type="ECO:0000313" key="2">
    <source>
        <dbReference type="EMBL" id="MBW5423154.1"/>
    </source>
</evidence>
<evidence type="ECO:0000259" key="1">
    <source>
        <dbReference type="Pfam" id="PF13649"/>
    </source>
</evidence>
<name>A0ABS6YNZ4_9ACTN</name>